<evidence type="ECO:0000256" key="1">
    <source>
        <dbReference type="ARBA" id="ARBA00022448"/>
    </source>
</evidence>
<comment type="caution">
    <text evidence="6">The sequence shown here is derived from an EMBL/GenBank/DDBJ whole genome shotgun (WGS) entry which is preliminary data.</text>
</comment>
<protein>
    <submittedName>
        <fullName evidence="6">SusC/RagA family TonB-linked outer membrane protein</fullName>
    </submittedName>
</protein>
<dbReference type="PROSITE" id="PS52016">
    <property type="entry name" value="TONB_DEPENDENT_REC_3"/>
    <property type="match status" value="1"/>
</dbReference>
<dbReference type="Pfam" id="PF13715">
    <property type="entry name" value="CarbopepD_reg_2"/>
    <property type="match status" value="1"/>
</dbReference>
<dbReference type="FunFam" id="2.60.40.1120:FF:000003">
    <property type="entry name" value="Outer membrane protein Omp121"/>
    <property type="match status" value="1"/>
</dbReference>
<evidence type="ECO:0000256" key="4">
    <source>
        <dbReference type="PROSITE-ProRule" id="PRU01360"/>
    </source>
</evidence>
<name>A0A414FRH7_9BACE</name>
<dbReference type="EMBL" id="QSJD01000002">
    <property type="protein sequence ID" value="RHD53305.1"/>
    <property type="molecule type" value="Genomic_DNA"/>
</dbReference>
<sequence length="1142" mass="127463">MENELKRASITKQLTKIILVLGFLLVSLWSFASNSAYAQEKKFTFEFNKTSIKEILGYIEKHSEFIFMYRNDLLDTSRKVSVKIVGQEIEEVLRQLLTGTSIMYEIKGRQIALKKKGVENVNTSEQSNSKKLIQGLIKDDKGDIIIGATIQVKGTNIGTVTDVDGLYHLTVPSSTSVLVISYIGYETQEVVVGNRQNITITLKENVKEMEEVVITAFGIGQKKESMVGSVQQVKPSELKVPSSSLSSSFAGRLSGVIAVQRSGQPGADGANFWIRGASTFSGATDALIVLDGVEINSVQLNALDPEVIESFSILKDATATALYGTRGANGVMIITTKNGSDLAKPIINFRVEGAVSQLTDVPTMVDGVTYMNLYNEAQTREPATLDVYSSEQIEATENRINPYLYPNVDWYNEMFKKNSFAQRFNFNIRGGSKRMDYFMSASVKHTDGNLKSLSKNFYSYNNNLNIWNYDFVNNLNIKATSTTKVSLGLNASIKEWDGPEKDVASIFSSALMANPVDFPIYFPAESMEDTHIRWGGKSGAPNGSYVNPVADYVSGYSSYSQTTVVANLRINQKLDMFVKGLEFNALISYKNRSYSESLRKGNINQYEINSSDPATSKYTTGIIGTEKSTELKTEGSTTGDRRLYIQATLNYNRKFNKVHDVNAMLLYNQEENNSDPVDLFTSLPRRKQGIAGRLSYAFSHKYLIEANFGYNGSENFPKSKKFGFFPSVALGYNIAEENFWKPLKNILPQFKMRASWGLVGNDQTGAGRFTFLEDLNNAGIAFMTGTGSSGQSKTLSGPTWIRYANPNLTWEVGEKINVGLDTRIFYDLAFSIDFFKEKRTDIFMERASIPAMLGTGATKISANLGEMENKGIDASLDYNKQFNKNWFISFKGTFTYAHNKILKRDEPLNRQYPNVSTIGNPVNTIYGYISDGLIKDQAMLDAYDKTHGFANFPLMPGDIKYKDIADVNGNTDNVINTNDRVAMGYPTVPEIIYGFGPSIKFKNLDFSFFFQGAARTSLMMSGFHPFVGNSNTARRGVLDFVAENCWTTTNPNEFAKYPRLTSKDNLNNNQNSSYWLRDASFLKLKNAEIGYTIKNMRFYISGSNLLTISSFKLWDPEMGGGSGMKYPTQRTINFGFQMTINN</sequence>
<dbReference type="Proteomes" id="UP000284689">
    <property type="component" value="Unassembled WGS sequence"/>
</dbReference>
<evidence type="ECO:0000313" key="7">
    <source>
        <dbReference type="Proteomes" id="UP000284689"/>
    </source>
</evidence>
<evidence type="ECO:0000313" key="6">
    <source>
        <dbReference type="EMBL" id="RHD53305.1"/>
    </source>
</evidence>
<dbReference type="Pfam" id="PF07715">
    <property type="entry name" value="Plug"/>
    <property type="match status" value="1"/>
</dbReference>
<dbReference type="InterPro" id="IPR023997">
    <property type="entry name" value="TonB-dep_OMP_SusC/RagA_CS"/>
</dbReference>
<dbReference type="InterPro" id="IPR037066">
    <property type="entry name" value="Plug_dom_sf"/>
</dbReference>
<dbReference type="InterPro" id="IPR023996">
    <property type="entry name" value="TonB-dep_OMP_SusC/RagA"/>
</dbReference>
<keyword evidence="4" id="KW-1134">Transmembrane beta strand</keyword>
<organism evidence="6 7">
    <name type="scientific">Bacteroides caccae</name>
    <dbReference type="NCBI Taxonomy" id="47678"/>
    <lineage>
        <taxon>Bacteria</taxon>
        <taxon>Pseudomonadati</taxon>
        <taxon>Bacteroidota</taxon>
        <taxon>Bacteroidia</taxon>
        <taxon>Bacteroidales</taxon>
        <taxon>Bacteroidaceae</taxon>
        <taxon>Bacteroides</taxon>
    </lineage>
</organism>
<evidence type="ECO:0000256" key="3">
    <source>
        <dbReference type="ARBA" id="ARBA00023237"/>
    </source>
</evidence>
<keyword evidence="2 4" id="KW-0472">Membrane</keyword>
<dbReference type="SUPFAM" id="SSF49464">
    <property type="entry name" value="Carboxypeptidase regulatory domain-like"/>
    <property type="match status" value="1"/>
</dbReference>
<comment type="similarity">
    <text evidence="4">Belongs to the TonB-dependent receptor family.</text>
</comment>
<dbReference type="Pfam" id="PF07660">
    <property type="entry name" value="STN"/>
    <property type="match status" value="1"/>
</dbReference>
<reference evidence="6 7" key="1">
    <citation type="submission" date="2018-08" db="EMBL/GenBank/DDBJ databases">
        <title>A genome reference for cultivated species of the human gut microbiota.</title>
        <authorList>
            <person name="Zou Y."/>
            <person name="Xue W."/>
            <person name="Luo G."/>
        </authorList>
    </citation>
    <scope>NUCLEOTIDE SEQUENCE [LARGE SCALE GENOMIC DNA]</scope>
    <source>
        <strain evidence="6 7">AM31-16AC</strain>
    </source>
</reference>
<dbReference type="GO" id="GO:0009279">
    <property type="term" value="C:cell outer membrane"/>
    <property type="evidence" value="ECO:0007669"/>
    <property type="project" value="UniProtKB-SubCell"/>
</dbReference>
<dbReference type="InterPro" id="IPR008969">
    <property type="entry name" value="CarboxyPept-like_regulatory"/>
</dbReference>
<keyword evidence="1 4" id="KW-0813">Transport</keyword>
<dbReference type="NCBIfam" id="TIGR04056">
    <property type="entry name" value="OMP_RagA_SusC"/>
    <property type="match status" value="1"/>
</dbReference>
<dbReference type="NCBIfam" id="TIGR04057">
    <property type="entry name" value="SusC_RagA_signa"/>
    <property type="match status" value="1"/>
</dbReference>
<proteinExistence type="inferred from homology"/>
<dbReference type="AlphaFoldDB" id="A0A414FRH7"/>
<dbReference type="Gene3D" id="2.170.130.10">
    <property type="entry name" value="TonB-dependent receptor, plug domain"/>
    <property type="match status" value="1"/>
</dbReference>
<keyword evidence="3 4" id="KW-0998">Cell outer membrane</keyword>
<comment type="subcellular location">
    <subcellularLocation>
        <location evidence="4">Cell outer membrane</location>
        <topology evidence="4">Multi-pass membrane protein</topology>
    </subcellularLocation>
</comment>
<dbReference type="SMART" id="SM00965">
    <property type="entry name" value="STN"/>
    <property type="match status" value="1"/>
</dbReference>
<dbReference type="SUPFAM" id="SSF56935">
    <property type="entry name" value="Porins"/>
    <property type="match status" value="1"/>
</dbReference>
<dbReference type="Gene3D" id="2.60.40.1120">
    <property type="entry name" value="Carboxypeptidase-like, regulatory domain"/>
    <property type="match status" value="1"/>
</dbReference>
<evidence type="ECO:0000256" key="2">
    <source>
        <dbReference type="ARBA" id="ARBA00023136"/>
    </source>
</evidence>
<feature type="domain" description="Secretin/TonB short N-terminal" evidence="5">
    <location>
        <begin position="65"/>
        <end position="116"/>
    </location>
</feature>
<gene>
    <name evidence="6" type="ORF">DW794_01940</name>
</gene>
<dbReference type="InterPro" id="IPR012910">
    <property type="entry name" value="Plug_dom"/>
</dbReference>
<evidence type="ECO:0000259" key="5">
    <source>
        <dbReference type="SMART" id="SM00965"/>
    </source>
</evidence>
<dbReference type="InterPro" id="IPR039426">
    <property type="entry name" value="TonB-dep_rcpt-like"/>
</dbReference>
<keyword evidence="4" id="KW-0812">Transmembrane</keyword>
<dbReference type="FunFam" id="2.170.130.10:FF:000003">
    <property type="entry name" value="SusC/RagA family TonB-linked outer membrane protein"/>
    <property type="match status" value="1"/>
</dbReference>
<dbReference type="RefSeq" id="WP_122264124.1">
    <property type="nucleotide sequence ID" value="NZ_CAXSUM010000004.1"/>
</dbReference>
<accession>A0A414FRH7</accession>
<dbReference type="InterPro" id="IPR011662">
    <property type="entry name" value="Secretin/TonB_short_N"/>
</dbReference>